<gene>
    <name evidence="1" type="ORF">SAMN04490185_2613</name>
</gene>
<evidence type="ECO:0000313" key="2">
    <source>
        <dbReference type="Proteomes" id="UP000183114"/>
    </source>
</evidence>
<name>A0A1H4XEL7_9PSED</name>
<reference evidence="1 2" key="1">
    <citation type="submission" date="2016-10" db="EMBL/GenBank/DDBJ databases">
        <authorList>
            <person name="de Groot N.N."/>
        </authorList>
    </citation>
    <scope>NUCLEOTIDE SEQUENCE [LARGE SCALE GENOMIC DNA]</scope>
    <source>
        <strain evidence="1 2">BS3655</strain>
    </source>
</reference>
<dbReference type="AlphaFoldDB" id="A0A1H4XEL7"/>
<proteinExistence type="predicted"/>
<dbReference type="EMBL" id="FNTF01000002">
    <property type="protein sequence ID" value="SED03261.1"/>
    <property type="molecule type" value="Genomic_DNA"/>
</dbReference>
<accession>A0A1H4XEL7</accession>
<organism evidence="1 2">
    <name type="scientific">Pseudomonas frederiksbergensis</name>
    <dbReference type="NCBI Taxonomy" id="104087"/>
    <lineage>
        <taxon>Bacteria</taxon>
        <taxon>Pseudomonadati</taxon>
        <taxon>Pseudomonadota</taxon>
        <taxon>Gammaproteobacteria</taxon>
        <taxon>Pseudomonadales</taxon>
        <taxon>Pseudomonadaceae</taxon>
        <taxon>Pseudomonas</taxon>
    </lineage>
</organism>
<protein>
    <submittedName>
        <fullName evidence="1">Uncharacterized protein</fullName>
    </submittedName>
</protein>
<dbReference type="Proteomes" id="UP000183114">
    <property type="component" value="Unassembled WGS sequence"/>
</dbReference>
<sequence>MYAVTHLHLPRGAIFPSFPSMTRKGLTLFLQPPESLEADTGNPGK</sequence>
<evidence type="ECO:0000313" key="1">
    <source>
        <dbReference type="EMBL" id="SED03261.1"/>
    </source>
</evidence>